<dbReference type="STRING" id="234267.Acid_1536"/>
<evidence type="ECO:0000259" key="6">
    <source>
        <dbReference type="Pfam" id="PF00326"/>
    </source>
</evidence>
<feature type="domain" description="Peptidase S9 prolyl oligopeptidase catalytic" evidence="6">
    <location>
        <begin position="463"/>
        <end position="671"/>
    </location>
</feature>
<dbReference type="OrthoDB" id="108903at2"/>
<organism evidence="7">
    <name type="scientific">Solibacter usitatus (strain Ellin6076)</name>
    <dbReference type="NCBI Taxonomy" id="234267"/>
    <lineage>
        <taxon>Bacteria</taxon>
        <taxon>Pseudomonadati</taxon>
        <taxon>Acidobacteriota</taxon>
        <taxon>Terriglobia</taxon>
        <taxon>Bryobacterales</taxon>
        <taxon>Solibacteraceae</taxon>
        <taxon>Candidatus Solibacter</taxon>
    </lineage>
</organism>
<dbReference type="SUPFAM" id="SSF82171">
    <property type="entry name" value="DPP6 N-terminal domain-like"/>
    <property type="match status" value="1"/>
</dbReference>
<keyword evidence="4" id="KW-0378">Hydrolase</keyword>
<dbReference type="HOGENOM" id="CLU_008615_0_2_0"/>
<dbReference type="InterPro" id="IPR029058">
    <property type="entry name" value="AB_hydrolase_fold"/>
</dbReference>
<evidence type="ECO:0000256" key="3">
    <source>
        <dbReference type="ARBA" id="ARBA00022729"/>
    </source>
</evidence>
<comment type="similarity">
    <text evidence="1">Belongs to the peptidase S9C family.</text>
</comment>
<dbReference type="SUPFAM" id="SSF53474">
    <property type="entry name" value="alpha/beta-Hydrolases"/>
    <property type="match status" value="1"/>
</dbReference>
<dbReference type="Gene3D" id="2.120.10.30">
    <property type="entry name" value="TolB, C-terminal domain"/>
    <property type="match status" value="2"/>
</dbReference>
<evidence type="ECO:0000256" key="4">
    <source>
        <dbReference type="ARBA" id="ARBA00022801"/>
    </source>
</evidence>
<dbReference type="GO" id="GO:0006508">
    <property type="term" value="P:proteolysis"/>
    <property type="evidence" value="ECO:0007669"/>
    <property type="project" value="UniProtKB-KW"/>
</dbReference>
<keyword evidence="2" id="KW-0645">Protease</keyword>
<dbReference type="eggNOG" id="COG1506">
    <property type="taxonomic scope" value="Bacteria"/>
</dbReference>
<dbReference type="Gene3D" id="3.40.50.1820">
    <property type="entry name" value="alpha/beta hydrolase"/>
    <property type="match status" value="1"/>
</dbReference>
<protein>
    <submittedName>
        <fullName evidence="7">Peptidase S9, prolyl oligopeptidase active site domain protein</fullName>
    </submittedName>
</protein>
<dbReference type="PANTHER" id="PTHR42776:SF13">
    <property type="entry name" value="DIPEPTIDYL-PEPTIDASE 5"/>
    <property type="match status" value="1"/>
</dbReference>
<accession>Q028M5</accession>
<sequence length="672" mass="74632" precursor="true">MRRLSLLLALCICAFAQKKPFDVNALLELKRIADPQISPDGKWVAFQVQTVDVPGNKKPAQIWIVPLNGGTPQQITHDGEANQRPRWSPDSKRIAYVSDRGGSSQIWMMDPDGGNAKQVTDVVTEADGHVLSGDGKNVVFTSEVFPECGADNACNQKLIDAEKASKTKPRIYTELLYRHWTRWQSKRRMHILVAPIAGGPVRDLTPGPRDVPPFSLGGDDFDVSPDGQEVCYSMNADAVPAISTNSDLYVVSIAGGQSKRITITPGSDTGPRYSPDGKYIAWRSQLRGGYESDRFRLMTLERSSGKVNNLTESLDRWVNSFTWAPDSASLFFTTTDRGRQAIQVIPLSGGAIKIAASGDNELDDMQLTRNGRTMVYTQQSGVAPVEIYRAASTGGAPVALTHLNDQTLNDYQLTPLEEFWVDGAAGAKVQSFVVKPPNFDRTKKYPVLMLLHGGPQGFWGHAWTYRWNAQVFAAAGYVVVMPNPRGSTGYGQKFIDEINDDWGGRAFDDVMAVADHIVSDIPYADGSKMTAAGGSYGGYMVDWILGHTQRFKALVSHAGVYNLISEFGATEELWFPLWEFGGNPWDHPEEYSKWSPNTFAKDFHTPTLVIHGELDFRVPYNQGLELFTALQIQKVPSKLLVFPDEGHWILKPQNSVVWYKTFIDWLDSWVKK</sequence>
<keyword evidence="3" id="KW-0732">Signal</keyword>
<proteinExistence type="inferred from homology"/>
<dbReference type="PANTHER" id="PTHR42776">
    <property type="entry name" value="SERINE PEPTIDASE S9 FAMILY MEMBER"/>
    <property type="match status" value="1"/>
</dbReference>
<keyword evidence="5" id="KW-0720">Serine protease</keyword>
<dbReference type="InterPro" id="IPR001375">
    <property type="entry name" value="Peptidase_S9_cat"/>
</dbReference>
<name>Q028M5_SOLUE</name>
<dbReference type="MEROPS" id="S09.012"/>
<dbReference type="ESTHER" id="solus-q443f7">
    <property type="family name" value="Prolyl_oligopeptidase_S9"/>
</dbReference>
<gene>
    <name evidence="7" type="ordered locus">Acid_1536</name>
</gene>
<evidence type="ECO:0000256" key="1">
    <source>
        <dbReference type="ARBA" id="ARBA00010040"/>
    </source>
</evidence>
<evidence type="ECO:0000256" key="2">
    <source>
        <dbReference type="ARBA" id="ARBA00022670"/>
    </source>
</evidence>
<dbReference type="FunFam" id="3.40.50.1820:FF:000028">
    <property type="entry name" value="S9 family peptidase"/>
    <property type="match status" value="1"/>
</dbReference>
<dbReference type="EMBL" id="CP000473">
    <property type="protein sequence ID" value="ABJ82527.1"/>
    <property type="molecule type" value="Genomic_DNA"/>
</dbReference>
<evidence type="ECO:0000256" key="5">
    <source>
        <dbReference type="ARBA" id="ARBA00022825"/>
    </source>
</evidence>
<evidence type="ECO:0000313" key="7">
    <source>
        <dbReference type="EMBL" id="ABJ82527.1"/>
    </source>
</evidence>
<reference evidence="7" key="1">
    <citation type="submission" date="2006-10" db="EMBL/GenBank/DDBJ databases">
        <title>Complete sequence of Solibacter usitatus Ellin6076.</title>
        <authorList>
            <consortium name="US DOE Joint Genome Institute"/>
            <person name="Copeland A."/>
            <person name="Lucas S."/>
            <person name="Lapidus A."/>
            <person name="Barry K."/>
            <person name="Detter J.C."/>
            <person name="Glavina del Rio T."/>
            <person name="Hammon N."/>
            <person name="Israni S."/>
            <person name="Dalin E."/>
            <person name="Tice H."/>
            <person name="Pitluck S."/>
            <person name="Thompson L.S."/>
            <person name="Brettin T."/>
            <person name="Bruce D."/>
            <person name="Han C."/>
            <person name="Tapia R."/>
            <person name="Gilna P."/>
            <person name="Schmutz J."/>
            <person name="Larimer F."/>
            <person name="Land M."/>
            <person name="Hauser L."/>
            <person name="Kyrpides N."/>
            <person name="Mikhailova N."/>
            <person name="Janssen P.H."/>
            <person name="Kuske C.R."/>
            <person name="Richardson P."/>
        </authorList>
    </citation>
    <scope>NUCLEOTIDE SEQUENCE</scope>
    <source>
        <strain evidence="7">Ellin6076</strain>
    </source>
</reference>
<dbReference type="Pfam" id="PF00326">
    <property type="entry name" value="Peptidase_S9"/>
    <property type="match status" value="1"/>
</dbReference>
<dbReference type="InterPro" id="IPR011042">
    <property type="entry name" value="6-blade_b-propeller_TolB-like"/>
</dbReference>
<dbReference type="Pfam" id="PF07676">
    <property type="entry name" value="PD40"/>
    <property type="match status" value="2"/>
</dbReference>
<dbReference type="GO" id="GO:0004252">
    <property type="term" value="F:serine-type endopeptidase activity"/>
    <property type="evidence" value="ECO:0007669"/>
    <property type="project" value="TreeGrafter"/>
</dbReference>
<dbReference type="InterPro" id="IPR011659">
    <property type="entry name" value="WD40"/>
</dbReference>
<dbReference type="AlphaFoldDB" id="Q028M5"/>
<dbReference type="KEGG" id="sus:Acid_1536"/>
<dbReference type="eggNOG" id="COG0823">
    <property type="taxonomic scope" value="Bacteria"/>
</dbReference>
<dbReference type="InParanoid" id="Q028M5"/>